<dbReference type="OrthoDB" id="7182479at2"/>
<keyword evidence="2" id="KW-1185">Reference proteome</keyword>
<dbReference type="EMBL" id="QWEH01000007">
    <property type="protein sequence ID" value="RHW32007.1"/>
    <property type="molecule type" value="Genomic_DNA"/>
</dbReference>
<evidence type="ECO:0008006" key="3">
    <source>
        <dbReference type="Google" id="ProtNLM"/>
    </source>
</evidence>
<proteinExistence type="predicted"/>
<protein>
    <recommendedName>
        <fullName evidence="3">F5/8 type C domain-containing protein</fullName>
    </recommendedName>
</protein>
<name>A0A417YGR8_9BACI</name>
<gene>
    <name evidence="1" type="ORF">D1B32_12285</name>
</gene>
<dbReference type="AlphaFoldDB" id="A0A417YGR8"/>
<dbReference type="Proteomes" id="UP000285456">
    <property type="component" value="Unassembled WGS sequence"/>
</dbReference>
<organism evidence="1 2">
    <name type="scientific">Oceanobacillus profundus</name>
    <dbReference type="NCBI Taxonomy" id="372463"/>
    <lineage>
        <taxon>Bacteria</taxon>
        <taxon>Bacillati</taxon>
        <taxon>Bacillota</taxon>
        <taxon>Bacilli</taxon>
        <taxon>Bacillales</taxon>
        <taxon>Bacillaceae</taxon>
        <taxon>Oceanobacillus</taxon>
    </lineage>
</organism>
<sequence length="374" mass="41603">MPVPATTGSLKTSIHDMEIGDYIVASSHRASSSSVPRLNTNMGNEHVLNSGSYEDVYSGTTTGSILFYYVKVAKGLLISDRVIYHTISWDLLNTNKLIQELPWDNGNIIPIMTSNNSPSGVASASGEYVEPLNNSKVYRAWEAFHDNYTGWLSDTPGRGWLSYQFAKAEIVNGYKFKSSGSMYNLEQAPKSWTFEGFDGENWVILDEQKDVTNWIEGEYKSFSFSNSTPYLTYRILVTENQNTSRVVNIGHLEMYDTAGTIRSLTGGVAYADENGNKSTMDQSFGAWPTNNEWDRYIVNFPEEKIQVGKTLDDVFHSSNIRAWTQDTPDVNLSSGSPSSRVTRGGGSGVENVVFYTSSGATTTNGFRPCFEYKE</sequence>
<reference evidence="1 2" key="1">
    <citation type="journal article" date="2007" name="Int. J. Syst. Evol. Microbiol.">
        <title>Oceanobacillus profundus sp. nov., isolated from a deep-sea sediment core.</title>
        <authorList>
            <person name="Kim Y.G."/>
            <person name="Choi D.H."/>
            <person name="Hyun S."/>
            <person name="Cho B.C."/>
        </authorList>
    </citation>
    <scope>NUCLEOTIDE SEQUENCE [LARGE SCALE GENOMIC DNA]</scope>
    <source>
        <strain evidence="1 2">DSM 18246</strain>
    </source>
</reference>
<dbReference type="RefSeq" id="WP_118889565.1">
    <property type="nucleotide sequence ID" value="NZ_PHUT01000007.1"/>
</dbReference>
<dbReference type="Gene3D" id="2.60.120.260">
    <property type="entry name" value="Galactose-binding domain-like"/>
    <property type="match status" value="1"/>
</dbReference>
<comment type="caution">
    <text evidence="1">The sequence shown here is derived from an EMBL/GenBank/DDBJ whole genome shotgun (WGS) entry which is preliminary data.</text>
</comment>
<evidence type="ECO:0000313" key="2">
    <source>
        <dbReference type="Proteomes" id="UP000285456"/>
    </source>
</evidence>
<accession>A0A417YGR8</accession>
<evidence type="ECO:0000313" key="1">
    <source>
        <dbReference type="EMBL" id="RHW32007.1"/>
    </source>
</evidence>